<keyword evidence="3" id="KW-1185">Reference proteome</keyword>
<evidence type="ECO:0000259" key="1">
    <source>
        <dbReference type="Pfam" id="PF01370"/>
    </source>
</evidence>
<dbReference type="PANTHER" id="PTHR48079">
    <property type="entry name" value="PROTEIN YEEZ"/>
    <property type="match status" value="1"/>
</dbReference>
<dbReference type="InterPro" id="IPR051783">
    <property type="entry name" value="NAD(P)-dependent_oxidoreduct"/>
</dbReference>
<dbReference type="EMBL" id="WHNZ01000007">
    <property type="protein sequence ID" value="NOU98832.1"/>
    <property type="molecule type" value="Genomic_DNA"/>
</dbReference>
<evidence type="ECO:0000313" key="3">
    <source>
        <dbReference type="Proteomes" id="UP000618579"/>
    </source>
</evidence>
<comment type="caution">
    <text evidence="2">The sequence shown here is derived from an EMBL/GenBank/DDBJ whole genome shotgun (WGS) entry which is preliminary data.</text>
</comment>
<evidence type="ECO:0000313" key="2">
    <source>
        <dbReference type="EMBL" id="NOU98832.1"/>
    </source>
</evidence>
<dbReference type="Proteomes" id="UP000618579">
    <property type="component" value="Unassembled WGS sequence"/>
</dbReference>
<proteinExistence type="predicted"/>
<gene>
    <name evidence="2" type="ORF">GC097_02195</name>
</gene>
<dbReference type="InterPro" id="IPR036291">
    <property type="entry name" value="NAD(P)-bd_dom_sf"/>
</dbReference>
<dbReference type="PANTHER" id="PTHR48079:SF6">
    <property type="entry name" value="NAD(P)-BINDING DOMAIN-CONTAINING PROTEIN-RELATED"/>
    <property type="match status" value="1"/>
</dbReference>
<reference evidence="2 3" key="1">
    <citation type="submission" date="2019-10" db="EMBL/GenBank/DDBJ databases">
        <title>Description of Paenibacillus pedi sp. nov.</title>
        <authorList>
            <person name="Carlier A."/>
            <person name="Qi S."/>
        </authorList>
    </citation>
    <scope>NUCLEOTIDE SEQUENCE [LARGE SCALE GENOMIC DNA]</scope>
    <source>
        <strain evidence="2 3">LMG 31457</strain>
    </source>
</reference>
<dbReference type="Gene3D" id="3.40.50.720">
    <property type="entry name" value="NAD(P)-binding Rossmann-like Domain"/>
    <property type="match status" value="1"/>
</dbReference>
<protein>
    <submittedName>
        <fullName evidence="2">DUF1731 domain-containing protein</fullName>
    </submittedName>
</protein>
<dbReference type="SUPFAM" id="SSF51735">
    <property type="entry name" value="NAD(P)-binding Rossmann-fold domains"/>
    <property type="match status" value="1"/>
</dbReference>
<sequence length="327" mass="36094">MIVMEKVGRKMSIFITGGTGYIGSRTVDVALQQGYPVTVLTRDAKKADELQRKGAKTLVGDLLEEGDWQKELADAEYVIHLAAPPTWGKKVTTKVAQNYQKGHYDMTVRLLDNINAERLKKLIYIAGTSYLGDAGEGDPAIETFRSQPKGWGPYISPSVDILPRYVNKGVPIVTAFPGQVYGADSWFPQLFLEPLAKNKPVIGLKGHNPLFSPIHVQDCARAFLFLLEAGQPGESYILVDDKPIRSGDITTLSAEALKVREKKRYVPTWLCRLLLGPVLTEYATSHTNFSNEKLKKAGFSYQFPTIQSGITDVVAEWNSRAKSSGSS</sequence>
<dbReference type="Pfam" id="PF01370">
    <property type="entry name" value="Epimerase"/>
    <property type="match status" value="1"/>
</dbReference>
<feature type="domain" description="NAD-dependent epimerase/dehydratase" evidence="1">
    <location>
        <begin position="13"/>
        <end position="236"/>
    </location>
</feature>
<name>A0ABX1ZIN1_9BACL</name>
<organism evidence="2 3">
    <name type="scientific">Paenibacillus planticolens</name>
    <dbReference type="NCBI Taxonomy" id="2654976"/>
    <lineage>
        <taxon>Bacteria</taxon>
        <taxon>Bacillati</taxon>
        <taxon>Bacillota</taxon>
        <taxon>Bacilli</taxon>
        <taxon>Bacillales</taxon>
        <taxon>Paenibacillaceae</taxon>
        <taxon>Paenibacillus</taxon>
    </lineage>
</organism>
<dbReference type="InterPro" id="IPR001509">
    <property type="entry name" value="Epimerase_deHydtase"/>
</dbReference>
<accession>A0ABX1ZIN1</accession>